<dbReference type="RefSeq" id="WP_073477823.1">
    <property type="nucleotide sequence ID" value="NZ_FQZU01000029.1"/>
</dbReference>
<evidence type="ECO:0000256" key="3">
    <source>
        <dbReference type="ARBA" id="ARBA00022801"/>
    </source>
</evidence>
<feature type="domain" description="Peptidase M48" evidence="8">
    <location>
        <begin position="75"/>
        <end position="259"/>
    </location>
</feature>
<proteinExistence type="inferred from homology"/>
<dbReference type="PANTHER" id="PTHR22726:SF24">
    <property type="entry name" value="M48 FAMILY METALLOPEPTIDASE"/>
    <property type="match status" value="1"/>
</dbReference>
<evidence type="ECO:0000256" key="2">
    <source>
        <dbReference type="ARBA" id="ARBA00022723"/>
    </source>
</evidence>
<protein>
    <submittedName>
        <fullName evidence="9">Peptidase family M48</fullName>
    </submittedName>
</protein>
<evidence type="ECO:0000256" key="6">
    <source>
        <dbReference type="RuleBase" id="RU003983"/>
    </source>
</evidence>
<accession>A0A1M6U0R3</accession>
<dbReference type="Gene3D" id="3.30.2010.10">
    <property type="entry name" value="Metalloproteases ('zincins'), catalytic domain"/>
    <property type="match status" value="1"/>
</dbReference>
<dbReference type="GO" id="GO:0004222">
    <property type="term" value="F:metalloendopeptidase activity"/>
    <property type="evidence" value="ECO:0007669"/>
    <property type="project" value="InterPro"/>
</dbReference>
<dbReference type="GO" id="GO:0016020">
    <property type="term" value="C:membrane"/>
    <property type="evidence" value="ECO:0007669"/>
    <property type="project" value="TreeGrafter"/>
</dbReference>
<keyword evidence="1 6" id="KW-0645">Protease</keyword>
<keyword evidence="3 6" id="KW-0378">Hydrolase</keyword>
<dbReference type="STRING" id="1121393.SAMN02745216_03780"/>
<dbReference type="Proteomes" id="UP000183994">
    <property type="component" value="Unassembled WGS sequence"/>
</dbReference>
<keyword evidence="7" id="KW-0732">Signal</keyword>
<dbReference type="InterPro" id="IPR051156">
    <property type="entry name" value="Mito/Outer_Membr_Metalloprot"/>
</dbReference>
<organism evidence="9 10">
    <name type="scientific">Desulfatibacillum alkenivorans DSM 16219</name>
    <dbReference type="NCBI Taxonomy" id="1121393"/>
    <lineage>
        <taxon>Bacteria</taxon>
        <taxon>Pseudomonadati</taxon>
        <taxon>Thermodesulfobacteriota</taxon>
        <taxon>Desulfobacteria</taxon>
        <taxon>Desulfobacterales</taxon>
        <taxon>Desulfatibacillaceae</taxon>
        <taxon>Desulfatibacillum</taxon>
    </lineage>
</organism>
<feature type="signal peptide" evidence="7">
    <location>
        <begin position="1"/>
        <end position="21"/>
    </location>
</feature>
<feature type="chain" id="PRO_5013382544" evidence="7">
    <location>
        <begin position="22"/>
        <end position="270"/>
    </location>
</feature>
<evidence type="ECO:0000256" key="5">
    <source>
        <dbReference type="ARBA" id="ARBA00023049"/>
    </source>
</evidence>
<dbReference type="AlphaFoldDB" id="A0A1M6U0R3"/>
<evidence type="ECO:0000256" key="1">
    <source>
        <dbReference type="ARBA" id="ARBA00022670"/>
    </source>
</evidence>
<dbReference type="CDD" id="cd07331">
    <property type="entry name" value="M48C_Oma1_like"/>
    <property type="match status" value="1"/>
</dbReference>
<evidence type="ECO:0000313" key="10">
    <source>
        <dbReference type="Proteomes" id="UP000183994"/>
    </source>
</evidence>
<evidence type="ECO:0000259" key="8">
    <source>
        <dbReference type="Pfam" id="PF01435"/>
    </source>
</evidence>
<dbReference type="PROSITE" id="PS51257">
    <property type="entry name" value="PROKAR_LIPOPROTEIN"/>
    <property type="match status" value="1"/>
</dbReference>
<dbReference type="Pfam" id="PF01435">
    <property type="entry name" value="Peptidase_M48"/>
    <property type="match status" value="1"/>
</dbReference>
<sequence length="270" mass="29951">MPALKKSVIYFLLLCLSLALAACSTVPITGRSQLSLVSPAQMQSMSYSQYDAFLKEHKVSTDRQKTEMVQRVGYRIQRAVERYFAAANMSSQLNGFQWEFNLIADDQVNAWAMPGGKVVVYEGILDVAQNETGLAVVMGHEIAHVVANHGAERMSQSLMAQMGGMALDLALHDRPAQTRALWLQAYGLGSQVGVILPYSRLHESEADRLGLIFMAMAGYDPAQAVGFWQRMSASSKNSNNLEFLSTHPSDATRIAKIKQILPEARRYYKK</sequence>
<keyword evidence="10" id="KW-1185">Reference proteome</keyword>
<keyword evidence="4 6" id="KW-0862">Zinc</keyword>
<keyword evidence="2" id="KW-0479">Metal-binding</keyword>
<name>A0A1M6U0R3_9BACT</name>
<dbReference type="OrthoDB" id="9810445at2"/>
<evidence type="ECO:0000313" key="9">
    <source>
        <dbReference type="EMBL" id="SHK62743.1"/>
    </source>
</evidence>
<evidence type="ECO:0000256" key="4">
    <source>
        <dbReference type="ARBA" id="ARBA00022833"/>
    </source>
</evidence>
<comment type="similarity">
    <text evidence="6">Belongs to the peptidase M48 family.</text>
</comment>
<keyword evidence="5 6" id="KW-0482">Metalloprotease</keyword>
<comment type="cofactor">
    <cofactor evidence="6">
        <name>Zn(2+)</name>
        <dbReference type="ChEBI" id="CHEBI:29105"/>
    </cofactor>
    <text evidence="6">Binds 1 zinc ion per subunit.</text>
</comment>
<dbReference type="GO" id="GO:0051603">
    <property type="term" value="P:proteolysis involved in protein catabolic process"/>
    <property type="evidence" value="ECO:0007669"/>
    <property type="project" value="TreeGrafter"/>
</dbReference>
<dbReference type="InterPro" id="IPR001915">
    <property type="entry name" value="Peptidase_M48"/>
</dbReference>
<dbReference type="EMBL" id="FQZU01000029">
    <property type="protein sequence ID" value="SHK62743.1"/>
    <property type="molecule type" value="Genomic_DNA"/>
</dbReference>
<reference evidence="10" key="1">
    <citation type="submission" date="2016-11" db="EMBL/GenBank/DDBJ databases">
        <authorList>
            <person name="Varghese N."/>
            <person name="Submissions S."/>
        </authorList>
    </citation>
    <scope>NUCLEOTIDE SEQUENCE [LARGE SCALE GENOMIC DNA]</scope>
    <source>
        <strain evidence="10">DSM 16219</strain>
    </source>
</reference>
<dbReference type="PANTHER" id="PTHR22726">
    <property type="entry name" value="METALLOENDOPEPTIDASE OMA1"/>
    <property type="match status" value="1"/>
</dbReference>
<dbReference type="GO" id="GO:0046872">
    <property type="term" value="F:metal ion binding"/>
    <property type="evidence" value="ECO:0007669"/>
    <property type="project" value="UniProtKB-KW"/>
</dbReference>
<evidence type="ECO:0000256" key="7">
    <source>
        <dbReference type="SAM" id="SignalP"/>
    </source>
</evidence>
<gene>
    <name evidence="9" type="ORF">SAMN02745216_03780</name>
</gene>